<dbReference type="Proteomes" id="UP001176891">
    <property type="component" value="Unassembled WGS sequence"/>
</dbReference>
<organism evidence="1 2">
    <name type="scientific">Flavivirga amylovorans</name>
    <dbReference type="NCBI Taxonomy" id="870486"/>
    <lineage>
        <taxon>Bacteria</taxon>
        <taxon>Pseudomonadati</taxon>
        <taxon>Bacteroidota</taxon>
        <taxon>Flavobacteriia</taxon>
        <taxon>Flavobacteriales</taxon>
        <taxon>Flavobacteriaceae</taxon>
        <taxon>Flavivirga</taxon>
    </lineage>
</organism>
<comment type="caution">
    <text evidence="1">The sequence shown here is derived from an EMBL/GenBank/DDBJ whole genome shotgun (WGS) entry which is preliminary data.</text>
</comment>
<dbReference type="RefSeq" id="WP_303282307.1">
    <property type="nucleotide sequence ID" value="NZ_BAABCZ010000011.1"/>
</dbReference>
<sequence>MERQIIPPSPTASALAQYADVPVGYYTGTPNISIPIYEVSDKDISLSISLSYNASGIKVNQEASWVGLGWSLNAGGVITRQVRGLDDLMEYGAGGEAGYTVAELPERDGNGVNTSFNTQWSLNDFTNLLNDYKVSTQDPEPDIFYYNFAGKSGKFYLEKGSRNNGVYTATLEKKEGLLIEYNTAGKYWTIIDLDGTVYQFSVKETTNVRSAVKQNPVPDSFDLDLISNGTTSKANSAWYLNDIKSRSGGHIILEYDTGFASKSQLNRLEKVLNAYNMSNIACTNSCFSTNGFLDSQYYEYALSRTDIDEVYLKEIRTSNFKVEFVKSSREDIIPLYNIVSTFPQKLDEIKILQTNNPTPVKSFILNNDYFKQNPTDQDSRSLRLKLKEIQEVSGTENIPPYVFDYYDDMSLPSKLTYNIDHWGYYNGSYNDNLSRWGNVSYPNAGTLIPTFTYQNPYNNNQYTTIEGANREPNFNFAKLLSLKKIKYPTSGIHLFEYQLNEYGNFSASSTTELVPTFLIAEEICNNTGYCDDVPGNYPTEIDEIFEITSAQTPVDIYSELFGYMPDIQSIPNGYFVKIYNVATNQGVYQHDYPGYNNPNTIPQGEYMYDDKEVTIYLDPGQYRVTTYLADTMFGRVDVIRNDLVTTTTETKKKGSGLRLKKLTIKDGITNNDIIKSYTYDNGSAESTSGILMSSPKYFFTDLVVGATTFVSNPSCLGQCNQSAHYMYATSNSILPLSSSANGSYIGYSKVQEHFGENDENGSVKYIYWNGSDLTNSANSLGMPTYPVLSNGLLSSIEYLDSNSNYKKTIVYDYIPENYDELDDKTIPGFYINSNSFFNSEFGIHEGAYSYGFYDIPINWWKLDTETTTAYFDNGNSVTTKNYERYNDVNKLPEKISFLNSKNETVETEIWYSTSFASNDNAFGGNLLRDAHMISIPLQEQTKINGIITNRTTTDYEIIGSLNNIDLILPTKQSVIPKNDLNSLIDFNYSYENDTGNLLESYRTDGTKTSYHWGYNDTYPVIKAENITVNLSSIAENTSYLPSGYSNMESLLLSLNNIATDSQQKLRWKTYNENLRAALPDVMVTTYTYDPLIGVTSITDPKGYTMYYEYDEFNRLKQVKDADGHILTKNEYNYKQ</sequence>
<accession>A0ABT8X1B5</accession>
<dbReference type="Pfam" id="PF05593">
    <property type="entry name" value="RHS_repeat"/>
    <property type="match status" value="1"/>
</dbReference>
<keyword evidence="2" id="KW-1185">Reference proteome</keyword>
<evidence type="ECO:0000313" key="2">
    <source>
        <dbReference type="Proteomes" id="UP001176891"/>
    </source>
</evidence>
<dbReference type="InterPro" id="IPR031325">
    <property type="entry name" value="RHS_repeat"/>
</dbReference>
<name>A0ABT8X1B5_9FLAO</name>
<evidence type="ECO:0000313" key="1">
    <source>
        <dbReference type="EMBL" id="MDO5987738.1"/>
    </source>
</evidence>
<reference evidence="1" key="1">
    <citation type="submission" date="2023-07" db="EMBL/GenBank/DDBJ databases">
        <title>Two novel species in the genus Flavivirga.</title>
        <authorList>
            <person name="Kwon K."/>
        </authorList>
    </citation>
    <scope>NUCLEOTIDE SEQUENCE</scope>
    <source>
        <strain evidence="1">KACC 14157</strain>
    </source>
</reference>
<dbReference type="EMBL" id="JAUOEM010000003">
    <property type="protein sequence ID" value="MDO5987738.1"/>
    <property type="molecule type" value="Genomic_DNA"/>
</dbReference>
<gene>
    <name evidence="1" type="ORF">Q4Q39_10040</name>
</gene>
<proteinExistence type="predicted"/>
<protein>
    <submittedName>
        <fullName evidence="1">RHS repeat domain-containing protein</fullName>
    </submittedName>
</protein>